<accession>A0A8J4YJ89</accession>
<sequence length="446" mass="49862">MSEHQRALWTLSVPVSSSYSDAMQGFTRQSFVTSEQHKEARPSRTRRDREDLEKIADKLETFSPFSDEMSLRNIITGVNANKDVNVHNLFTIGREIVATMEGQSLFSVKYKRSMKAKTLASSVAVDVAKDKTIDPALLFQRFLVVSQTADLSLDEVMAHELSPYPPSLFEAKHLLRKPNKAQLMAAIKEQSSDDAVLKDVPEVEHNVLDGGSLLHRLKWSEGKTYCSIADDYASFTVKHYGKATIVFDGYIGGPNTKDITHQRRRKNRTSNKVNIAEGTKFVGKKEDFLSNVENKQSLINLISQRMKDRGCNVIQSEGDADVEIVKAAVSMSSNKRTSLIGEDTDLLVLLLHHASTSDGNKLYFYSDKGSPATVYDIKTLTDTSQTLTDTSQTLTDTSQTLTDTSQTLTDTSQTLTDTDRHLTDTDRHLTDTDSHLTDTDRHFTDH</sequence>
<evidence type="ECO:0000313" key="3">
    <source>
        <dbReference type="Proteomes" id="UP000770661"/>
    </source>
</evidence>
<keyword evidence="3" id="KW-1185">Reference proteome</keyword>
<dbReference type="SUPFAM" id="SSF88723">
    <property type="entry name" value="PIN domain-like"/>
    <property type="match status" value="1"/>
</dbReference>
<comment type="caution">
    <text evidence="2">The sequence shown here is derived from an EMBL/GenBank/DDBJ whole genome shotgun (WGS) entry which is preliminary data.</text>
</comment>
<dbReference type="EMBL" id="JACEEZ010007248">
    <property type="protein sequence ID" value="KAG0724194.1"/>
    <property type="molecule type" value="Genomic_DNA"/>
</dbReference>
<feature type="region of interest" description="Disordered" evidence="1">
    <location>
        <begin position="30"/>
        <end position="49"/>
    </location>
</feature>
<feature type="compositionally biased region" description="Basic and acidic residues" evidence="1">
    <location>
        <begin position="35"/>
        <end position="49"/>
    </location>
</feature>
<evidence type="ECO:0000313" key="2">
    <source>
        <dbReference type="EMBL" id="KAG0724194.1"/>
    </source>
</evidence>
<reference evidence="2" key="1">
    <citation type="submission" date="2020-07" db="EMBL/GenBank/DDBJ databases">
        <title>The High-quality genome of the commercially important snow crab, Chionoecetes opilio.</title>
        <authorList>
            <person name="Jeong J.-H."/>
            <person name="Ryu S."/>
        </authorList>
    </citation>
    <scope>NUCLEOTIDE SEQUENCE</scope>
    <source>
        <strain evidence="2">MADBK_172401_WGS</strain>
        <tissue evidence="2">Digestive gland</tissue>
    </source>
</reference>
<dbReference type="PANTHER" id="PTHR46704">
    <property type="entry name" value="CXC DOMAIN-CONTAINING PROTEIN-RELATED"/>
    <property type="match status" value="1"/>
</dbReference>
<feature type="region of interest" description="Disordered" evidence="1">
    <location>
        <begin position="424"/>
        <end position="446"/>
    </location>
</feature>
<dbReference type="PANTHER" id="PTHR46704:SF1">
    <property type="entry name" value="TELOMERE LENGTH REGULATION PROTEIN TEL2 HOMOLOG"/>
    <property type="match status" value="1"/>
</dbReference>
<evidence type="ECO:0000256" key="1">
    <source>
        <dbReference type="SAM" id="MobiDB-lite"/>
    </source>
</evidence>
<gene>
    <name evidence="2" type="ORF">GWK47_005244</name>
</gene>
<proteinExistence type="predicted"/>
<dbReference type="Gene3D" id="3.40.50.1010">
    <property type="entry name" value="5'-nuclease"/>
    <property type="match status" value="1"/>
</dbReference>
<dbReference type="OrthoDB" id="8195485at2759"/>
<dbReference type="InterPro" id="IPR029060">
    <property type="entry name" value="PIN-like_dom_sf"/>
</dbReference>
<name>A0A8J4YJ89_CHIOP</name>
<organism evidence="2 3">
    <name type="scientific">Chionoecetes opilio</name>
    <name type="common">Atlantic snow crab</name>
    <name type="synonym">Cancer opilio</name>
    <dbReference type="NCBI Taxonomy" id="41210"/>
    <lineage>
        <taxon>Eukaryota</taxon>
        <taxon>Metazoa</taxon>
        <taxon>Ecdysozoa</taxon>
        <taxon>Arthropoda</taxon>
        <taxon>Crustacea</taxon>
        <taxon>Multicrustacea</taxon>
        <taxon>Malacostraca</taxon>
        <taxon>Eumalacostraca</taxon>
        <taxon>Eucarida</taxon>
        <taxon>Decapoda</taxon>
        <taxon>Pleocyemata</taxon>
        <taxon>Brachyura</taxon>
        <taxon>Eubrachyura</taxon>
        <taxon>Majoidea</taxon>
        <taxon>Majidae</taxon>
        <taxon>Chionoecetes</taxon>
    </lineage>
</organism>
<protein>
    <submittedName>
        <fullName evidence="2">Uncharacterized protein</fullName>
    </submittedName>
</protein>
<dbReference type="Proteomes" id="UP000770661">
    <property type="component" value="Unassembled WGS sequence"/>
</dbReference>
<dbReference type="AlphaFoldDB" id="A0A8J4YJ89"/>